<feature type="region of interest" description="Disordered" evidence="6">
    <location>
        <begin position="39"/>
        <end position="65"/>
    </location>
</feature>
<keyword evidence="4 7" id="KW-1133">Transmembrane helix</keyword>
<accession>A0ABN2VCR7</accession>
<evidence type="ECO:0000256" key="5">
    <source>
        <dbReference type="ARBA" id="ARBA00023136"/>
    </source>
</evidence>
<feature type="compositionally biased region" description="Pro residues" evidence="6">
    <location>
        <begin position="47"/>
        <end position="61"/>
    </location>
</feature>
<evidence type="ECO:0000256" key="1">
    <source>
        <dbReference type="ARBA" id="ARBA00004651"/>
    </source>
</evidence>
<reference evidence="9 10" key="1">
    <citation type="journal article" date="2019" name="Int. J. Syst. Evol. Microbiol.">
        <title>The Global Catalogue of Microorganisms (GCM) 10K type strain sequencing project: providing services to taxonomists for standard genome sequencing and annotation.</title>
        <authorList>
            <consortium name="The Broad Institute Genomics Platform"/>
            <consortium name="The Broad Institute Genome Sequencing Center for Infectious Disease"/>
            <person name="Wu L."/>
            <person name="Ma J."/>
        </authorList>
    </citation>
    <scope>NUCLEOTIDE SEQUENCE [LARGE SCALE GENOMIC DNA]</scope>
    <source>
        <strain evidence="9 10">JCM 14549</strain>
    </source>
</reference>
<gene>
    <name evidence="9" type="ORF">GCM10009757_38980</name>
</gene>
<dbReference type="Pfam" id="PF00482">
    <property type="entry name" value="T2SSF"/>
    <property type="match status" value="1"/>
</dbReference>
<dbReference type="PANTHER" id="PTHR35007">
    <property type="entry name" value="INTEGRAL MEMBRANE PROTEIN-RELATED"/>
    <property type="match status" value="1"/>
</dbReference>
<protein>
    <recommendedName>
        <fullName evidence="8">Type II secretion system protein GspF domain-containing protein</fullName>
    </recommendedName>
</protein>
<keyword evidence="2" id="KW-1003">Cell membrane</keyword>
<feature type="transmembrane region" description="Helical" evidence="7">
    <location>
        <begin position="6"/>
        <end position="26"/>
    </location>
</feature>
<dbReference type="Proteomes" id="UP001403094">
    <property type="component" value="Unassembled WGS sequence"/>
</dbReference>
<name>A0ABN2VCR7_9ACTN</name>
<keyword evidence="5 7" id="KW-0472">Membrane</keyword>
<evidence type="ECO:0000256" key="3">
    <source>
        <dbReference type="ARBA" id="ARBA00022692"/>
    </source>
</evidence>
<comment type="subcellular location">
    <subcellularLocation>
        <location evidence="1">Cell membrane</location>
        <topology evidence="1">Multi-pass membrane protein</topology>
    </subcellularLocation>
</comment>
<comment type="caution">
    <text evidence="9">The sequence shown here is derived from an EMBL/GenBank/DDBJ whole genome shotgun (WGS) entry which is preliminary data.</text>
</comment>
<evidence type="ECO:0000256" key="7">
    <source>
        <dbReference type="SAM" id="Phobius"/>
    </source>
</evidence>
<dbReference type="PANTHER" id="PTHR35007:SF3">
    <property type="entry name" value="POSSIBLE CONSERVED ALANINE RICH MEMBRANE PROTEIN"/>
    <property type="match status" value="1"/>
</dbReference>
<organism evidence="9 10">
    <name type="scientific">Streptomyces cheonanensis</name>
    <dbReference type="NCBI Taxonomy" id="312720"/>
    <lineage>
        <taxon>Bacteria</taxon>
        <taxon>Bacillati</taxon>
        <taxon>Actinomycetota</taxon>
        <taxon>Actinomycetes</taxon>
        <taxon>Kitasatosporales</taxon>
        <taxon>Streptomycetaceae</taxon>
        <taxon>Streptomyces</taxon>
    </lineage>
</organism>
<proteinExistence type="predicted"/>
<evidence type="ECO:0000313" key="9">
    <source>
        <dbReference type="EMBL" id="GAA2058725.1"/>
    </source>
</evidence>
<evidence type="ECO:0000256" key="2">
    <source>
        <dbReference type="ARBA" id="ARBA00022475"/>
    </source>
</evidence>
<evidence type="ECO:0000256" key="4">
    <source>
        <dbReference type="ARBA" id="ARBA00022989"/>
    </source>
</evidence>
<keyword evidence="3 7" id="KW-0812">Transmembrane</keyword>
<keyword evidence="10" id="KW-1185">Reference proteome</keyword>
<dbReference type="RefSeq" id="WP_346071216.1">
    <property type="nucleotide sequence ID" value="NZ_BAAANQ010000008.1"/>
</dbReference>
<evidence type="ECO:0000259" key="8">
    <source>
        <dbReference type="Pfam" id="PF00482"/>
    </source>
</evidence>
<sequence length="232" mass="23460">MTTHALRVLLPLLTLSAAVAGPLLLLHRFTRRRTTAARLTALTPGATGPPDPDPDPTPHPGPGAVAEAAGRRARLRARIRSAGAARTDREDPQLPLIAELLAACLAAGAAPAVAAGAVGGSLGGPLGDGLRRAATELRLGGEPAAVWKRFGQLPGAAGLARRLELAGSSGAPAVAAVAAEAVECRGRRRRAAQTTARRAAVLVTGPLGLCFLPAYLLIGVAPVVIGLAKELM</sequence>
<feature type="domain" description="Type II secretion system protein GspF" evidence="8">
    <location>
        <begin position="98"/>
        <end position="220"/>
    </location>
</feature>
<dbReference type="InterPro" id="IPR018076">
    <property type="entry name" value="T2SS_GspF_dom"/>
</dbReference>
<feature type="transmembrane region" description="Helical" evidence="7">
    <location>
        <begin position="199"/>
        <end position="225"/>
    </location>
</feature>
<dbReference type="EMBL" id="BAAANQ010000008">
    <property type="protein sequence ID" value="GAA2058725.1"/>
    <property type="molecule type" value="Genomic_DNA"/>
</dbReference>
<evidence type="ECO:0000256" key="6">
    <source>
        <dbReference type="SAM" id="MobiDB-lite"/>
    </source>
</evidence>
<evidence type="ECO:0000313" key="10">
    <source>
        <dbReference type="Proteomes" id="UP001403094"/>
    </source>
</evidence>